<comment type="caution">
    <text evidence="6">The sequence shown here is derived from an EMBL/GenBank/DDBJ whole genome shotgun (WGS) entry which is preliminary data.</text>
</comment>
<evidence type="ECO:0000313" key="6">
    <source>
        <dbReference type="EMBL" id="ELY45587.1"/>
    </source>
</evidence>
<dbReference type="EMBL" id="AOHX01000034">
    <property type="protein sequence ID" value="ELY45587.1"/>
    <property type="molecule type" value="Genomic_DNA"/>
</dbReference>
<protein>
    <submittedName>
        <fullName evidence="6">UDP-3-O-[3-hydroxymyristoyl] glucosamine N-acyltransferase</fullName>
    </submittedName>
</protein>
<dbReference type="AlphaFoldDB" id="L9W8C8"/>
<keyword evidence="4" id="KW-0443">Lipid metabolism</keyword>
<accession>L9W8C8</accession>
<evidence type="ECO:0000256" key="2">
    <source>
        <dbReference type="ARBA" id="ARBA00022556"/>
    </source>
</evidence>
<keyword evidence="7" id="KW-1185">Reference proteome</keyword>
<organism evidence="6 7">
    <name type="scientific">Natronorubrum sulfidifaciens JCM 14089</name>
    <dbReference type="NCBI Taxonomy" id="1230460"/>
    <lineage>
        <taxon>Archaea</taxon>
        <taxon>Methanobacteriati</taxon>
        <taxon>Methanobacteriota</taxon>
        <taxon>Stenosarchaea group</taxon>
        <taxon>Halobacteria</taxon>
        <taxon>Halobacteriales</taxon>
        <taxon>Natrialbaceae</taxon>
        <taxon>Natronorubrum</taxon>
    </lineage>
</organism>
<dbReference type="eggNOG" id="arCOG01850">
    <property type="taxonomic scope" value="Archaea"/>
</dbReference>
<keyword evidence="5 6" id="KW-0012">Acyltransferase</keyword>
<evidence type="ECO:0000256" key="1">
    <source>
        <dbReference type="ARBA" id="ARBA00022516"/>
    </source>
</evidence>
<dbReference type="InterPro" id="IPR011004">
    <property type="entry name" value="Trimer_LpxA-like_sf"/>
</dbReference>
<dbReference type="Gene3D" id="2.160.10.10">
    <property type="entry name" value="Hexapeptide repeat proteins"/>
    <property type="match status" value="1"/>
</dbReference>
<dbReference type="Proteomes" id="UP000011661">
    <property type="component" value="Unassembled WGS sequence"/>
</dbReference>
<sequence length="251" mass="27135">MGVNSIDRADQHELTFCVYDDPKWFERTSAEAVVSLSDLSFEPDATLIKIDDPQLGFIKIVDEFFRERPDSMEIHPSTVIGDDVEIGNRCEIGPHVHIRGDVTIGDRCIIKSGASIGGDGSGYVENENGRLVKQIYQGKVIIEDDVEIGANSVIDRGDFEETIVEQGTKIDDLVHLSHDTVVGKHTMINRGCSTSGTVTIGDHVTLNPHSAIAPHVEVGDRAEVGMNSTVLDNVEAGTTVVGSPAKVINSD</sequence>
<gene>
    <name evidence="6" type="ORF">C495_08040</name>
</gene>
<dbReference type="GO" id="GO:0016410">
    <property type="term" value="F:N-acyltransferase activity"/>
    <property type="evidence" value="ECO:0007669"/>
    <property type="project" value="InterPro"/>
</dbReference>
<dbReference type="Gene3D" id="3.40.1390.10">
    <property type="entry name" value="MurE/MurF, N-terminal domain"/>
    <property type="match status" value="1"/>
</dbReference>
<keyword evidence="2" id="KW-0441">Lipid A biosynthesis</keyword>
<evidence type="ECO:0000313" key="7">
    <source>
        <dbReference type="Proteomes" id="UP000011661"/>
    </source>
</evidence>
<dbReference type="GO" id="GO:0009245">
    <property type="term" value="P:lipid A biosynthetic process"/>
    <property type="evidence" value="ECO:0007669"/>
    <property type="project" value="UniProtKB-KW"/>
</dbReference>
<keyword evidence="1" id="KW-0444">Lipid biosynthesis</keyword>
<evidence type="ECO:0000256" key="4">
    <source>
        <dbReference type="ARBA" id="ARBA00023098"/>
    </source>
</evidence>
<dbReference type="GO" id="GO:0016020">
    <property type="term" value="C:membrane"/>
    <property type="evidence" value="ECO:0007669"/>
    <property type="project" value="GOC"/>
</dbReference>
<dbReference type="SUPFAM" id="SSF51161">
    <property type="entry name" value="Trimeric LpxA-like enzymes"/>
    <property type="match status" value="1"/>
</dbReference>
<dbReference type="InterPro" id="IPR001451">
    <property type="entry name" value="Hexapep"/>
</dbReference>
<reference evidence="6 7" key="1">
    <citation type="journal article" date="2014" name="PLoS Genet.">
        <title>Phylogenetically driven sequencing of extremely halophilic archaea reveals strategies for static and dynamic osmo-response.</title>
        <authorList>
            <person name="Becker E.A."/>
            <person name="Seitzer P.M."/>
            <person name="Tritt A."/>
            <person name="Larsen D."/>
            <person name="Krusor M."/>
            <person name="Yao A.I."/>
            <person name="Wu D."/>
            <person name="Madern D."/>
            <person name="Eisen J.A."/>
            <person name="Darling A.E."/>
            <person name="Facciotti M.T."/>
        </authorList>
    </citation>
    <scope>NUCLEOTIDE SEQUENCE [LARGE SCALE GENOMIC DNA]</scope>
    <source>
        <strain evidence="6 7">JCM 14089</strain>
    </source>
</reference>
<dbReference type="Pfam" id="PF00132">
    <property type="entry name" value="Hexapep"/>
    <property type="match status" value="2"/>
</dbReference>
<dbReference type="PANTHER" id="PTHR43378">
    <property type="entry name" value="UDP-3-O-ACYLGLUCOSAMINE N-ACYLTRANSFERASE"/>
    <property type="match status" value="1"/>
</dbReference>
<evidence type="ECO:0000256" key="5">
    <source>
        <dbReference type="ARBA" id="ARBA00023315"/>
    </source>
</evidence>
<dbReference type="InterPro" id="IPR007691">
    <property type="entry name" value="LpxD"/>
</dbReference>
<dbReference type="PANTHER" id="PTHR43378:SF2">
    <property type="entry name" value="UDP-3-O-ACYLGLUCOSAMINE N-ACYLTRANSFERASE 1, MITOCHONDRIAL-RELATED"/>
    <property type="match status" value="1"/>
</dbReference>
<proteinExistence type="predicted"/>
<evidence type="ECO:0000256" key="3">
    <source>
        <dbReference type="ARBA" id="ARBA00022679"/>
    </source>
</evidence>
<name>L9W8C8_9EURY</name>
<dbReference type="STRING" id="1230460.C495_08040"/>
<dbReference type="Pfam" id="PF14602">
    <property type="entry name" value="Hexapep_2"/>
    <property type="match status" value="1"/>
</dbReference>
<dbReference type="CDD" id="cd03352">
    <property type="entry name" value="LbH_LpxD"/>
    <property type="match status" value="1"/>
</dbReference>
<keyword evidence="3 6" id="KW-0808">Transferase</keyword>